<evidence type="ECO:0000256" key="2">
    <source>
        <dbReference type="PROSITE-ProRule" id="PRU00335"/>
    </source>
</evidence>
<dbReference type="EMBL" id="BAAAZN010000018">
    <property type="protein sequence ID" value="GAA3573474.1"/>
    <property type="molecule type" value="Genomic_DNA"/>
</dbReference>
<proteinExistence type="predicted"/>
<evidence type="ECO:0000256" key="1">
    <source>
        <dbReference type="ARBA" id="ARBA00023125"/>
    </source>
</evidence>
<accession>A0ABP6XWD9</accession>
<sequence>MEGPLPRESLTARQIEKYDNALHSVVRLVHLHGVAAVNLKSVSADSGVALATLYRFFNSKDHLFAAAFDRWQTPLVEVGEPDLRDGSDRGRASAYIVRGTRSFQRTPNMLGLLVFATVSTDPFASEQMLRSRRRNSAGLAKVITDAPEAVRAIAVAVLESFWWDQLVEWHTGRCTHAQLLERVDSAIDVLLPG</sequence>
<dbReference type="SUPFAM" id="SSF46689">
    <property type="entry name" value="Homeodomain-like"/>
    <property type="match status" value="1"/>
</dbReference>
<reference evidence="5" key="1">
    <citation type="journal article" date="2019" name="Int. J. Syst. Evol. Microbiol.">
        <title>The Global Catalogue of Microorganisms (GCM) 10K type strain sequencing project: providing services to taxonomists for standard genome sequencing and annotation.</title>
        <authorList>
            <consortium name="The Broad Institute Genomics Platform"/>
            <consortium name="The Broad Institute Genome Sequencing Center for Infectious Disease"/>
            <person name="Wu L."/>
            <person name="Ma J."/>
        </authorList>
    </citation>
    <scope>NUCLEOTIDE SEQUENCE [LARGE SCALE GENOMIC DNA]</scope>
    <source>
        <strain evidence="5">JCM 16898</strain>
    </source>
</reference>
<dbReference type="Gene3D" id="1.10.357.10">
    <property type="entry name" value="Tetracycline Repressor, domain 2"/>
    <property type="match status" value="1"/>
</dbReference>
<dbReference type="Pfam" id="PF00440">
    <property type="entry name" value="TetR_N"/>
    <property type="match status" value="1"/>
</dbReference>
<feature type="DNA-binding region" description="H-T-H motif" evidence="2">
    <location>
        <begin position="38"/>
        <end position="57"/>
    </location>
</feature>
<evidence type="ECO:0000259" key="3">
    <source>
        <dbReference type="PROSITE" id="PS50977"/>
    </source>
</evidence>
<comment type="caution">
    <text evidence="4">The sequence shown here is derived from an EMBL/GenBank/DDBJ whole genome shotgun (WGS) entry which is preliminary data.</text>
</comment>
<dbReference type="InterPro" id="IPR001647">
    <property type="entry name" value="HTH_TetR"/>
</dbReference>
<protein>
    <recommendedName>
        <fullName evidence="3">HTH tetR-type domain-containing protein</fullName>
    </recommendedName>
</protein>
<feature type="domain" description="HTH tetR-type" evidence="3">
    <location>
        <begin position="15"/>
        <end position="75"/>
    </location>
</feature>
<organism evidence="4 5">
    <name type="scientific">Amycolatopsis ultiminotia</name>
    <dbReference type="NCBI Taxonomy" id="543629"/>
    <lineage>
        <taxon>Bacteria</taxon>
        <taxon>Bacillati</taxon>
        <taxon>Actinomycetota</taxon>
        <taxon>Actinomycetes</taxon>
        <taxon>Pseudonocardiales</taxon>
        <taxon>Pseudonocardiaceae</taxon>
        <taxon>Amycolatopsis</taxon>
    </lineage>
</organism>
<dbReference type="PROSITE" id="PS50977">
    <property type="entry name" value="HTH_TETR_2"/>
    <property type="match status" value="1"/>
</dbReference>
<keyword evidence="1 2" id="KW-0238">DNA-binding</keyword>
<gene>
    <name evidence="4" type="ORF">GCM10022222_67280</name>
</gene>
<evidence type="ECO:0000313" key="4">
    <source>
        <dbReference type="EMBL" id="GAA3573474.1"/>
    </source>
</evidence>
<keyword evidence="5" id="KW-1185">Reference proteome</keyword>
<evidence type="ECO:0000313" key="5">
    <source>
        <dbReference type="Proteomes" id="UP001500689"/>
    </source>
</evidence>
<dbReference type="InterPro" id="IPR009057">
    <property type="entry name" value="Homeodomain-like_sf"/>
</dbReference>
<dbReference type="RefSeq" id="WP_344867166.1">
    <property type="nucleotide sequence ID" value="NZ_BAAAZN010000018.1"/>
</dbReference>
<dbReference type="Proteomes" id="UP001500689">
    <property type="component" value="Unassembled WGS sequence"/>
</dbReference>
<name>A0ABP6XWD9_9PSEU</name>